<evidence type="ECO:0000256" key="1">
    <source>
        <dbReference type="SAM" id="MobiDB-lite"/>
    </source>
</evidence>
<feature type="region of interest" description="Disordered" evidence="1">
    <location>
        <begin position="101"/>
        <end position="138"/>
    </location>
</feature>
<dbReference type="Proteomes" id="UP000784294">
    <property type="component" value="Unassembled WGS sequence"/>
</dbReference>
<sequence>MAVPNVRLSCRDTPVGCHGRGSGGTPAHLDSDGEFPVVAEAWPVLQVCLGLFRQLRRVLQPFSLCVCVCVCVRVDAALDLALLARLNGVKRSGCCYAHRRQLTGGGKAPGLPTSWADEIPESLQTEPRKPTDRHTKRE</sequence>
<reference evidence="2" key="1">
    <citation type="submission" date="2018-11" db="EMBL/GenBank/DDBJ databases">
        <authorList>
            <consortium name="Pathogen Informatics"/>
        </authorList>
    </citation>
    <scope>NUCLEOTIDE SEQUENCE</scope>
</reference>
<accession>A0A448WR48</accession>
<proteinExistence type="predicted"/>
<feature type="compositionally biased region" description="Basic and acidic residues" evidence="1">
    <location>
        <begin position="126"/>
        <end position="138"/>
    </location>
</feature>
<dbReference type="AlphaFoldDB" id="A0A448WR48"/>
<protein>
    <submittedName>
        <fullName evidence="2">Uncharacterized protein</fullName>
    </submittedName>
</protein>
<name>A0A448WR48_9PLAT</name>
<keyword evidence="3" id="KW-1185">Reference proteome</keyword>
<gene>
    <name evidence="2" type="ORF">PXEA_LOCUS11541</name>
</gene>
<comment type="caution">
    <text evidence="2">The sequence shown here is derived from an EMBL/GenBank/DDBJ whole genome shotgun (WGS) entry which is preliminary data.</text>
</comment>
<organism evidence="2 3">
    <name type="scientific">Protopolystoma xenopodis</name>
    <dbReference type="NCBI Taxonomy" id="117903"/>
    <lineage>
        <taxon>Eukaryota</taxon>
        <taxon>Metazoa</taxon>
        <taxon>Spiralia</taxon>
        <taxon>Lophotrochozoa</taxon>
        <taxon>Platyhelminthes</taxon>
        <taxon>Monogenea</taxon>
        <taxon>Polyopisthocotylea</taxon>
        <taxon>Polystomatidea</taxon>
        <taxon>Polystomatidae</taxon>
        <taxon>Protopolystoma</taxon>
    </lineage>
</organism>
<evidence type="ECO:0000313" key="2">
    <source>
        <dbReference type="EMBL" id="VEL18101.1"/>
    </source>
</evidence>
<dbReference type="EMBL" id="CAAALY010035644">
    <property type="protein sequence ID" value="VEL18101.1"/>
    <property type="molecule type" value="Genomic_DNA"/>
</dbReference>
<evidence type="ECO:0000313" key="3">
    <source>
        <dbReference type="Proteomes" id="UP000784294"/>
    </source>
</evidence>